<evidence type="ECO:0000256" key="10">
    <source>
        <dbReference type="PROSITE-ProRule" id="PRU01360"/>
    </source>
</evidence>
<gene>
    <name evidence="14" type="ORF">SAMN05192580_3218</name>
</gene>
<evidence type="ECO:0000313" key="14">
    <source>
        <dbReference type="EMBL" id="SFS09086.1"/>
    </source>
</evidence>
<evidence type="ECO:0000256" key="12">
    <source>
        <dbReference type="SAM" id="SignalP"/>
    </source>
</evidence>
<keyword evidence="4" id="KW-0410">Iron transport</keyword>
<evidence type="ECO:0000256" key="4">
    <source>
        <dbReference type="ARBA" id="ARBA00022496"/>
    </source>
</evidence>
<feature type="signal peptide" evidence="12">
    <location>
        <begin position="1"/>
        <end position="30"/>
    </location>
</feature>
<sequence length="993" mass="105598">MSGLKKRLLVAAHVLPIAVAVCPRAAPAQALSAPQTFTIPAQALKLSLKDVARKTGLQLLFAHDDVAGLRGNAVKGEMTGANALRQLLDRSGLHAVPTGPDSAVIRRAPRVIAMNYAQPDQPSVAPSQSAPLPAVVADEAAAAVPESEIVVTGSLIKQSSLASPIDVIGFATLAARAISNPSELVRALPGNAGSEAQVDQLNQPLTSGTAQFNLRNLGLGSTLVLVNGRRQTLSAVAAGDGSTFTDINSIMPLIALQRIDVVKDGAAATYGSDAVAGVVNFITRRRVDGAEVSGRYNFLDGARQIDLEGIVGTKLLGGDLVLAASYYGSSRLATGERSFSRASTFGRPAWHSVSSYGQPGSYFVPSLRAFRPDPNCLNAAFPDSFKTSPADTFCRYDFSEFFDLIPKERRAQVFATFNAELGDDIDLNLEAGYANTYSKTAASPSFPILAISPVVPAGHPDNPFGEDVRFRGRLLGSDYGPSIATFNYDTFRVAGGLSGPLAGTWTWSTNATYSQQLARYNKPDALLTPLTNALRGLGGPGCDPATGRPGVGACRYFNPFGSARLGTGTQNSPELINSLIGYTDLHGKTSLVTLDGLTSGELFQYGGGTVLAALGVQYRRSTFRHDWGDLVNAGELINLGQAPDFSGKQENLSIFGELKVPAGERVEVQLSGRYEKYLDSFGNFSPKVAVLARPFDELSVRASWGKAFRAPSVYQLVAVQSAQPSVNDGGAFVFANTQTFGNPDLRPEKSTNYNLGATLRPVRGLELSADFFSFDYKDLIVKENPQPIIDQAIADTLAGRTGTPAQQRVTRDISGGLQGVRLNFINASSVKTQGLDVSGRYTVETDIGTVEASAAWTHFSKYSIQLAAGAAPISGLGSVNFNNLGRSLPQDRVEYGTSFATGAHRINVLGHYVSAYRNDRTGTTESRIKAWNTFDLQYTLTVDLVGSKATEINVGAINIFDRDPPVAQLNLGFDPIVHDPRGRVITVAVKQAF</sequence>
<comment type="subcellular location">
    <subcellularLocation>
        <location evidence="1 10">Cell outer membrane</location>
        <topology evidence="1 10">Multi-pass membrane protein</topology>
    </subcellularLocation>
</comment>
<evidence type="ECO:0000256" key="3">
    <source>
        <dbReference type="ARBA" id="ARBA00022452"/>
    </source>
</evidence>
<keyword evidence="8 10" id="KW-0472">Membrane</keyword>
<evidence type="ECO:0000256" key="5">
    <source>
        <dbReference type="ARBA" id="ARBA00022692"/>
    </source>
</evidence>
<dbReference type="PANTHER" id="PTHR47234">
    <property type="match status" value="1"/>
</dbReference>
<dbReference type="SMART" id="SM00965">
    <property type="entry name" value="STN"/>
    <property type="match status" value="1"/>
</dbReference>
<dbReference type="Proteomes" id="UP000198824">
    <property type="component" value="Unassembled WGS sequence"/>
</dbReference>
<evidence type="ECO:0000256" key="8">
    <source>
        <dbReference type="ARBA" id="ARBA00023136"/>
    </source>
</evidence>
<dbReference type="GO" id="GO:0006826">
    <property type="term" value="P:iron ion transport"/>
    <property type="evidence" value="ECO:0007669"/>
    <property type="project" value="UniProtKB-KW"/>
</dbReference>
<dbReference type="GO" id="GO:0009279">
    <property type="term" value="C:cell outer membrane"/>
    <property type="evidence" value="ECO:0007669"/>
    <property type="project" value="UniProtKB-SubCell"/>
</dbReference>
<dbReference type="Gene3D" id="2.170.130.10">
    <property type="entry name" value="TonB-dependent receptor, plug domain"/>
    <property type="match status" value="1"/>
</dbReference>
<dbReference type="InterPro" id="IPR039426">
    <property type="entry name" value="TonB-dep_rcpt-like"/>
</dbReference>
<dbReference type="STRING" id="1166337.SAMN05192580_3218"/>
<dbReference type="InterPro" id="IPR037066">
    <property type="entry name" value="Plug_dom_sf"/>
</dbReference>
<dbReference type="Gene3D" id="2.40.170.20">
    <property type="entry name" value="TonB-dependent receptor, beta-barrel domain"/>
    <property type="match status" value="1"/>
</dbReference>
<evidence type="ECO:0000259" key="13">
    <source>
        <dbReference type="SMART" id="SM00965"/>
    </source>
</evidence>
<dbReference type="OrthoDB" id="7051241at2"/>
<dbReference type="CDD" id="cd01347">
    <property type="entry name" value="ligand_gated_channel"/>
    <property type="match status" value="1"/>
</dbReference>
<dbReference type="Gene3D" id="3.55.50.30">
    <property type="match status" value="1"/>
</dbReference>
<keyword evidence="15" id="KW-1185">Reference proteome</keyword>
<dbReference type="EMBL" id="FOZG01000003">
    <property type="protein sequence ID" value="SFS09086.1"/>
    <property type="molecule type" value="Genomic_DNA"/>
</dbReference>
<evidence type="ECO:0000256" key="7">
    <source>
        <dbReference type="ARBA" id="ARBA00023077"/>
    </source>
</evidence>
<dbReference type="InterPro" id="IPR036942">
    <property type="entry name" value="Beta-barrel_TonB_sf"/>
</dbReference>
<keyword evidence="7 11" id="KW-0798">TonB box</keyword>
<keyword evidence="2 10" id="KW-0813">Transport</keyword>
<evidence type="ECO:0000313" key="15">
    <source>
        <dbReference type="Proteomes" id="UP000198824"/>
    </source>
</evidence>
<comment type="similarity">
    <text evidence="10 11">Belongs to the TonB-dependent receptor family.</text>
</comment>
<organism evidence="14 15">
    <name type="scientific">Sphingomonas jatrophae</name>
    <dbReference type="NCBI Taxonomy" id="1166337"/>
    <lineage>
        <taxon>Bacteria</taxon>
        <taxon>Pseudomonadati</taxon>
        <taxon>Pseudomonadota</taxon>
        <taxon>Alphaproteobacteria</taxon>
        <taxon>Sphingomonadales</taxon>
        <taxon>Sphingomonadaceae</taxon>
        <taxon>Sphingomonas</taxon>
    </lineage>
</organism>
<reference evidence="14 15" key="1">
    <citation type="submission" date="2016-10" db="EMBL/GenBank/DDBJ databases">
        <authorList>
            <person name="de Groot N.N."/>
        </authorList>
    </citation>
    <scope>NUCLEOTIDE SEQUENCE [LARGE SCALE GENOMIC DNA]</scope>
    <source>
        <strain evidence="14 15">S5-249</strain>
    </source>
</reference>
<dbReference type="AlphaFoldDB" id="A0A1I6M046"/>
<evidence type="ECO:0000256" key="6">
    <source>
        <dbReference type="ARBA" id="ARBA00023004"/>
    </source>
</evidence>
<evidence type="ECO:0000256" key="11">
    <source>
        <dbReference type="RuleBase" id="RU003357"/>
    </source>
</evidence>
<protein>
    <submittedName>
        <fullName evidence="14">Iron complex outermembrane recepter protein</fullName>
    </submittedName>
</protein>
<evidence type="ECO:0000256" key="1">
    <source>
        <dbReference type="ARBA" id="ARBA00004571"/>
    </source>
</evidence>
<feature type="chain" id="PRO_5011768386" evidence="12">
    <location>
        <begin position="31"/>
        <end position="993"/>
    </location>
</feature>
<keyword evidence="6" id="KW-0408">Iron</keyword>
<dbReference type="Pfam" id="PF07715">
    <property type="entry name" value="Plug"/>
    <property type="match status" value="1"/>
</dbReference>
<dbReference type="SUPFAM" id="SSF56935">
    <property type="entry name" value="Porins"/>
    <property type="match status" value="1"/>
</dbReference>
<name>A0A1I6M046_9SPHN</name>
<keyword evidence="5 10" id="KW-0812">Transmembrane</keyword>
<accession>A0A1I6M046</accession>
<proteinExistence type="inferred from homology"/>
<keyword evidence="4" id="KW-0406">Ion transport</keyword>
<dbReference type="PROSITE" id="PS52016">
    <property type="entry name" value="TONB_DEPENDENT_REC_3"/>
    <property type="match status" value="1"/>
</dbReference>
<keyword evidence="12" id="KW-0732">Signal</keyword>
<keyword evidence="9 10" id="KW-0998">Cell outer membrane</keyword>
<dbReference type="InterPro" id="IPR012910">
    <property type="entry name" value="Plug_dom"/>
</dbReference>
<dbReference type="InterPro" id="IPR000531">
    <property type="entry name" value="Beta-barrel_TonB"/>
</dbReference>
<evidence type="ECO:0000256" key="2">
    <source>
        <dbReference type="ARBA" id="ARBA00022448"/>
    </source>
</evidence>
<dbReference type="Pfam" id="PF00593">
    <property type="entry name" value="TonB_dep_Rec_b-barrel"/>
    <property type="match status" value="1"/>
</dbReference>
<dbReference type="InterPro" id="IPR011662">
    <property type="entry name" value="Secretin/TonB_short_N"/>
</dbReference>
<evidence type="ECO:0000256" key="9">
    <source>
        <dbReference type="ARBA" id="ARBA00023237"/>
    </source>
</evidence>
<keyword evidence="3 10" id="KW-1134">Transmembrane beta strand</keyword>
<dbReference type="PANTHER" id="PTHR47234:SF2">
    <property type="entry name" value="TONB-DEPENDENT RECEPTOR"/>
    <property type="match status" value="1"/>
</dbReference>
<feature type="domain" description="Secretin/TonB short N-terminal" evidence="13">
    <location>
        <begin position="57"/>
        <end position="108"/>
    </location>
</feature>